<evidence type="ECO:0000256" key="1">
    <source>
        <dbReference type="ARBA" id="ARBA00022676"/>
    </source>
</evidence>
<dbReference type="GO" id="GO:0005829">
    <property type="term" value="C:cytosol"/>
    <property type="evidence" value="ECO:0007669"/>
    <property type="project" value="TreeGrafter"/>
</dbReference>
<dbReference type="GO" id="GO:0008713">
    <property type="term" value="F:ADP-heptose-lipopolysaccharide heptosyltransferase activity"/>
    <property type="evidence" value="ECO:0007669"/>
    <property type="project" value="TreeGrafter"/>
</dbReference>
<dbReference type="Gene3D" id="3.40.50.2000">
    <property type="entry name" value="Glycogen Phosphorylase B"/>
    <property type="match status" value="2"/>
</dbReference>
<accession>A0A2W5N054</accession>
<keyword evidence="2 3" id="KW-0808">Transferase</keyword>
<keyword evidence="1" id="KW-0328">Glycosyltransferase</keyword>
<name>A0A2W5N054_9BACT</name>
<dbReference type="Proteomes" id="UP000249417">
    <property type="component" value="Unassembled WGS sequence"/>
</dbReference>
<dbReference type="SUPFAM" id="SSF53756">
    <property type="entry name" value="UDP-Glycosyltransferase/glycogen phosphorylase"/>
    <property type="match status" value="1"/>
</dbReference>
<dbReference type="PANTHER" id="PTHR30160">
    <property type="entry name" value="TETRAACYLDISACCHARIDE 4'-KINASE-RELATED"/>
    <property type="match status" value="1"/>
</dbReference>
<protein>
    <submittedName>
        <fullName evidence="3">Glycosyltransferase family 9 protein</fullName>
    </submittedName>
</protein>
<dbReference type="AlphaFoldDB" id="A0A2W5N054"/>
<dbReference type="GO" id="GO:0009244">
    <property type="term" value="P:lipopolysaccharide core region biosynthetic process"/>
    <property type="evidence" value="ECO:0007669"/>
    <property type="project" value="TreeGrafter"/>
</dbReference>
<dbReference type="Pfam" id="PF01075">
    <property type="entry name" value="Glyco_transf_9"/>
    <property type="match status" value="1"/>
</dbReference>
<organism evidence="3 4">
    <name type="scientific">Micavibrio aeruginosavorus</name>
    <dbReference type="NCBI Taxonomy" id="349221"/>
    <lineage>
        <taxon>Bacteria</taxon>
        <taxon>Pseudomonadati</taxon>
        <taxon>Bdellovibrionota</taxon>
        <taxon>Bdellovibrionia</taxon>
        <taxon>Bdellovibrionales</taxon>
        <taxon>Pseudobdellovibrionaceae</taxon>
        <taxon>Micavibrio</taxon>
    </lineage>
</organism>
<gene>
    <name evidence="3" type="ORF">DI551_06470</name>
</gene>
<dbReference type="InterPro" id="IPR002201">
    <property type="entry name" value="Glyco_trans_9"/>
</dbReference>
<comment type="caution">
    <text evidence="3">The sequence shown here is derived from an EMBL/GenBank/DDBJ whole genome shotgun (WGS) entry which is preliminary data.</text>
</comment>
<proteinExistence type="predicted"/>
<dbReference type="EMBL" id="QFQB01000039">
    <property type="protein sequence ID" value="PZQ45779.1"/>
    <property type="molecule type" value="Genomic_DNA"/>
</dbReference>
<evidence type="ECO:0000256" key="2">
    <source>
        <dbReference type="ARBA" id="ARBA00022679"/>
    </source>
</evidence>
<evidence type="ECO:0000313" key="3">
    <source>
        <dbReference type="EMBL" id="PZQ45779.1"/>
    </source>
</evidence>
<evidence type="ECO:0000313" key="4">
    <source>
        <dbReference type="Proteomes" id="UP000249417"/>
    </source>
</evidence>
<dbReference type="CDD" id="cd03789">
    <property type="entry name" value="GT9_LPS_heptosyltransferase"/>
    <property type="match status" value="1"/>
</dbReference>
<reference evidence="3 4" key="1">
    <citation type="submission" date="2017-08" db="EMBL/GenBank/DDBJ databases">
        <title>Infants hospitalized years apart are colonized by the same room-sourced microbial strains.</title>
        <authorList>
            <person name="Brooks B."/>
            <person name="Olm M.R."/>
            <person name="Firek B.A."/>
            <person name="Baker R."/>
            <person name="Thomas B.C."/>
            <person name="Morowitz M.J."/>
            <person name="Banfield J.F."/>
        </authorList>
    </citation>
    <scope>NUCLEOTIDE SEQUENCE [LARGE SCALE GENOMIC DNA]</scope>
    <source>
        <strain evidence="3">S2_005_002_R2_29</strain>
    </source>
</reference>
<sequence length="334" mass="36491">MAAMKILFITATRLGDAILSTGLLNHMLETWPDAKVTVACGPLPVSVFEGFPNVGRIIPMKKKKRNGHWIDLWKQVVGTRWDMVVDLRNSAVSRLILARKYYIFGRRIDKQQHKVEQAAQTMRLSSVPAPKLHFTMDQLKFARALIPSGCTVIAVGPSANWIGKTWPAENFIEVLKETTAPTGPMPNAHIAVFAAPGEEAQARPVLEAFPENRRIDGIAKGAPGEVAAAISLCDFYLGNDSGLLHAAAAAGVPTLGLYGPSYPHLYAPWGDHAGYVCTPKTFDELIDFEGYSAKTLDITLMGGLETATVMNAVKNFEPLYDRLSLHIKPTGTFH</sequence>
<dbReference type="InterPro" id="IPR051199">
    <property type="entry name" value="LPS_LOS_Heptosyltrfase"/>
</dbReference>